<evidence type="ECO:0000256" key="1">
    <source>
        <dbReference type="ARBA" id="ARBA00004613"/>
    </source>
</evidence>
<evidence type="ECO:0000259" key="7">
    <source>
        <dbReference type="SMART" id="SM00060"/>
    </source>
</evidence>
<keyword evidence="2" id="KW-0964">Secreted</keyword>
<evidence type="ECO:0000256" key="5">
    <source>
        <dbReference type="ARBA" id="ARBA00023180"/>
    </source>
</evidence>
<proteinExistence type="predicted"/>
<evidence type="ECO:0000313" key="9">
    <source>
        <dbReference type="Proteomes" id="UP001152798"/>
    </source>
</evidence>
<feature type="signal peptide" evidence="6">
    <location>
        <begin position="1"/>
        <end position="18"/>
    </location>
</feature>
<dbReference type="Pfam" id="PF10179">
    <property type="entry name" value="NDNF"/>
    <property type="match status" value="1"/>
</dbReference>
<dbReference type="InterPro" id="IPR003961">
    <property type="entry name" value="FN3_dom"/>
</dbReference>
<dbReference type="PANTHER" id="PTHR14619:SF3">
    <property type="entry name" value="PROTEIN NDNF"/>
    <property type="match status" value="1"/>
</dbReference>
<protein>
    <recommendedName>
        <fullName evidence="7">Fibronectin type-III domain-containing protein</fullName>
    </recommendedName>
</protein>
<organism evidence="8 9">
    <name type="scientific">Nezara viridula</name>
    <name type="common">Southern green stink bug</name>
    <name type="synonym">Cimex viridulus</name>
    <dbReference type="NCBI Taxonomy" id="85310"/>
    <lineage>
        <taxon>Eukaryota</taxon>
        <taxon>Metazoa</taxon>
        <taxon>Ecdysozoa</taxon>
        <taxon>Arthropoda</taxon>
        <taxon>Hexapoda</taxon>
        <taxon>Insecta</taxon>
        <taxon>Pterygota</taxon>
        <taxon>Neoptera</taxon>
        <taxon>Paraneoptera</taxon>
        <taxon>Hemiptera</taxon>
        <taxon>Heteroptera</taxon>
        <taxon>Panheteroptera</taxon>
        <taxon>Pentatomomorpha</taxon>
        <taxon>Pentatomoidea</taxon>
        <taxon>Pentatomidae</taxon>
        <taxon>Pentatominae</taxon>
        <taxon>Nezara</taxon>
    </lineage>
</organism>
<dbReference type="InterPro" id="IPR055271">
    <property type="entry name" value="NDNF_Fn(III)_1"/>
</dbReference>
<evidence type="ECO:0000256" key="2">
    <source>
        <dbReference type="ARBA" id="ARBA00022525"/>
    </source>
</evidence>
<evidence type="ECO:0000313" key="8">
    <source>
        <dbReference type="EMBL" id="CAH1407758.1"/>
    </source>
</evidence>
<feature type="domain" description="Fibronectin type-III" evidence="7">
    <location>
        <begin position="377"/>
        <end position="484"/>
    </location>
</feature>
<feature type="chain" id="PRO_5040397552" description="Fibronectin type-III domain-containing protein" evidence="6">
    <location>
        <begin position="19"/>
        <end position="501"/>
    </location>
</feature>
<keyword evidence="3 6" id="KW-0732">Signal</keyword>
<dbReference type="InterPro" id="IPR019326">
    <property type="entry name" value="NDNF"/>
</dbReference>
<gene>
    <name evidence="8" type="ORF">NEZAVI_LOCUS15404</name>
</gene>
<reference evidence="8" key="1">
    <citation type="submission" date="2022-01" db="EMBL/GenBank/DDBJ databases">
        <authorList>
            <person name="King R."/>
        </authorList>
    </citation>
    <scope>NUCLEOTIDE SEQUENCE</scope>
</reference>
<dbReference type="SMART" id="SM00060">
    <property type="entry name" value="FN3"/>
    <property type="match status" value="2"/>
</dbReference>
<keyword evidence="4" id="KW-0677">Repeat</keyword>
<feature type="domain" description="Fibronectin type-III" evidence="7">
    <location>
        <begin position="138"/>
        <end position="256"/>
    </location>
</feature>
<evidence type="ECO:0000256" key="3">
    <source>
        <dbReference type="ARBA" id="ARBA00022729"/>
    </source>
</evidence>
<dbReference type="GO" id="GO:0005576">
    <property type="term" value="C:extracellular region"/>
    <property type="evidence" value="ECO:0007669"/>
    <property type="project" value="UniProtKB-SubCell"/>
</dbReference>
<accession>A0A9P0MZ58</accession>
<keyword evidence="5" id="KW-0325">Glycoprotein</keyword>
<keyword evidence="9" id="KW-1185">Reference proteome</keyword>
<dbReference type="Proteomes" id="UP001152798">
    <property type="component" value="Chromosome 7"/>
</dbReference>
<evidence type="ECO:0000256" key="6">
    <source>
        <dbReference type="SAM" id="SignalP"/>
    </source>
</evidence>
<dbReference type="EMBL" id="OV725083">
    <property type="protein sequence ID" value="CAH1407758.1"/>
    <property type="molecule type" value="Genomic_DNA"/>
</dbReference>
<sequence length="501" mass="55804">MSLCGLAWLAVCFSAASSRRPEYFNRMVIEEDKLFSAFIYPGKAVSFFYLLQQDEVSILSFTVTPCTAPVAWDIVVRNSNETGKVEEADGEVARPSDEAPRVRVLSPAYKGLYTVQLMVQEESWVQMYVTYLSHPSQLRPVSRLHLVNRRTQGQVFIRWQQTTVDPDETEFVIVVHRGQDALQSLCKAGGELFGVQRPKEWTPPPGIGSGGPRPPHRGDIVIHRVGNRTSWVVRGLEAKKRYHIEVFAVNSATNFSYRYAVASNVTYRRPKPLPLQDRKQAIAELRRSEPRAAFRFKVREAGSQLEVGVTACGSGGSVLAELRQRGSAVGDKATIMGHGVLRVANPQQGSVFVLRLRLPPQVRAAHVQVTATTKGLDDPVLPELAVVHEYKGLRTCNQLTLGWVPVHGEAVYCITATQVRRKDVFHQMPDQCAVEQALNSIAYSVLQCSQILPGENQTVITEPVTNLKPGKQYDIQVSVKKGNSKVLSYELIRVRTKNSCK</sequence>
<evidence type="ECO:0000256" key="4">
    <source>
        <dbReference type="ARBA" id="ARBA00022737"/>
    </source>
</evidence>
<comment type="subcellular location">
    <subcellularLocation>
        <location evidence="1">Secreted</location>
    </subcellularLocation>
</comment>
<dbReference type="AlphaFoldDB" id="A0A9P0MZ58"/>
<dbReference type="PANTHER" id="PTHR14619">
    <property type="entry name" value="NEURON-DERIVED NEUROTROPHIC FACTOR"/>
    <property type="match status" value="1"/>
</dbReference>
<name>A0A9P0MZ58_NEZVI</name>
<dbReference type="InterPro" id="IPR045805">
    <property type="entry name" value="NDNF_C"/>
</dbReference>
<dbReference type="Pfam" id="PF19433">
    <property type="entry name" value="NDNF_C"/>
    <property type="match status" value="1"/>
</dbReference>